<keyword evidence="3" id="KW-0472">Membrane</keyword>
<feature type="transmembrane region" description="Helical" evidence="3">
    <location>
        <begin position="389"/>
        <end position="409"/>
    </location>
</feature>
<dbReference type="PANTHER" id="PTHR11360">
    <property type="entry name" value="MONOCARBOXYLATE TRANSPORTER"/>
    <property type="match status" value="1"/>
</dbReference>
<feature type="transmembrane region" description="Helical" evidence="3">
    <location>
        <begin position="238"/>
        <end position="256"/>
    </location>
</feature>
<proteinExistence type="inferred from homology"/>
<dbReference type="PANTHER" id="PTHR11360:SF234">
    <property type="entry name" value="MFS-TYPE TRANSPORTER DBAD-RELATED"/>
    <property type="match status" value="1"/>
</dbReference>
<accession>A0A9W8N097</accession>
<evidence type="ECO:0000256" key="1">
    <source>
        <dbReference type="ARBA" id="ARBA00004141"/>
    </source>
</evidence>
<feature type="transmembrane region" description="Helical" evidence="3">
    <location>
        <begin position="37"/>
        <end position="56"/>
    </location>
</feature>
<dbReference type="Gene3D" id="1.20.1250.20">
    <property type="entry name" value="MFS general substrate transporter like domains"/>
    <property type="match status" value="2"/>
</dbReference>
<evidence type="ECO:0000313" key="4">
    <source>
        <dbReference type="EMBL" id="KAJ3516184.1"/>
    </source>
</evidence>
<feature type="transmembrane region" description="Helical" evidence="3">
    <location>
        <begin position="321"/>
        <end position="343"/>
    </location>
</feature>
<dbReference type="SUPFAM" id="SSF103473">
    <property type="entry name" value="MFS general substrate transporter"/>
    <property type="match status" value="1"/>
</dbReference>
<keyword evidence="3" id="KW-0812">Transmembrane</keyword>
<dbReference type="OrthoDB" id="6499973at2759"/>
<keyword evidence="5" id="KW-1185">Reference proteome</keyword>
<gene>
    <name evidence="4" type="ORF">NLJ89_g1278</name>
</gene>
<reference evidence="4" key="1">
    <citation type="submission" date="2022-07" db="EMBL/GenBank/DDBJ databases">
        <title>Genome Sequence of Agrocybe chaxingu.</title>
        <authorList>
            <person name="Buettner E."/>
        </authorList>
    </citation>
    <scope>NUCLEOTIDE SEQUENCE</scope>
    <source>
        <strain evidence="4">MP-N11</strain>
    </source>
</reference>
<dbReference type="InterPro" id="IPR011701">
    <property type="entry name" value="MFS"/>
</dbReference>
<feature type="transmembrane region" description="Helical" evidence="3">
    <location>
        <begin position="198"/>
        <end position="217"/>
    </location>
</feature>
<protein>
    <submittedName>
        <fullName evidence="4">Uncharacterized protein</fullName>
    </submittedName>
</protein>
<comment type="subcellular location">
    <subcellularLocation>
        <location evidence="1">Membrane</location>
        <topology evidence="1">Multi-pass membrane protein</topology>
    </subcellularLocation>
</comment>
<dbReference type="GO" id="GO:0022857">
    <property type="term" value="F:transmembrane transporter activity"/>
    <property type="evidence" value="ECO:0007669"/>
    <property type="project" value="InterPro"/>
</dbReference>
<organism evidence="4 5">
    <name type="scientific">Agrocybe chaxingu</name>
    <dbReference type="NCBI Taxonomy" id="84603"/>
    <lineage>
        <taxon>Eukaryota</taxon>
        <taxon>Fungi</taxon>
        <taxon>Dikarya</taxon>
        <taxon>Basidiomycota</taxon>
        <taxon>Agaricomycotina</taxon>
        <taxon>Agaricomycetes</taxon>
        <taxon>Agaricomycetidae</taxon>
        <taxon>Agaricales</taxon>
        <taxon>Agaricineae</taxon>
        <taxon>Strophariaceae</taxon>
        <taxon>Agrocybe</taxon>
    </lineage>
</organism>
<evidence type="ECO:0000256" key="2">
    <source>
        <dbReference type="ARBA" id="ARBA00006727"/>
    </source>
</evidence>
<dbReference type="GO" id="GO:0016020">
    <property type="term" value="C:membrane"/>
    <property type="evidence" value="ECO:0007669"/>
    <property type="project" value="UniProtKB-SubCell"/>
</dbReference>
<dbReference type="AlphaFoldDB" id="A0A9W8N097"/>
<dbReference type="InterPro" id="IPR050327">
    <property type="entry name" value="Proton-linked_MCT"/>
</dbReference>
<dbReference type="Proteomes" id="UP001148786">
    <property type="component" value="Unassembled WGS sequence"/>
</dbReference>
<evidence type="ECO:0000256" key="3">
    <source>
        <dbReference type="SAM" id="Phobius"/>
    </source>
</evidence>
<feature type="transmembrane region" description="Helical" evidence="3">
    <location>
        <begin position="103"/>
        <end position="122"/>
    </location>
</feature>
<keyword evidence="3" id="KW-1133">Transmembrane helix</keyword>
<name>A0A9W8N097_9AGAR</name>
<evidence type="ECO:0000313" key="5">
    <source>
        <dbReference type="Proteomes" id="UP001148786"/>
    </source>
</evidence>
<feature type="transmembrane region" description="Helical" evidence="3">
    <location>
        <begin position="415"/>
        <end position="436"/>
    </location>
</feature>
<feature type="transmembrane region" description="Helical" evidence="3">
    <location>
        <begin position="76"/>
        <end position="96"/>
    </location>
</feature>
<sequence length="449" mass="48077">MTSKVELVQESDKEAHDQTVIPVEPSSAEDIFDGGRAAWCTAIGGSLAVATTFGYANSFGVYQDLYTRSHTASASAISWIGSTQLFFLLVGALPGGKLLDMGYFRHTTLVGSVTYVFCLFMVSLCDPQKYYQLYLAQGLGMGIGSGLLYVPALAVQSHHWRARRAFAMGIVASGSSIGGLMFPIILNQLFKSSLGFEWGVRVSAFVVLAMLIGANLLMTPKKRFKNTSASDRPDIKGIMTDGPYLVTIVGMFFGNWGVFIPYFYLQLFAIVHGVNPTTAFYLVREHSCRVSEFKSSSTSKIAILNGAAIPGRILPNMLADYLGPFNTITPVLLACGVLIYGLIGINTVAGIVVFAILYGFMSGAALSLVAPGVAVLARHPSEIGIRFGLAFSLSGFGALVGSPVTGALLGSRFAWTNAIAFNGASMTVSFIFLIIVRQILVKRRGSQII</sequence>
<comment type="caution">
    <text evidence="4">The sequence shown here is derived from an EMBL/GenBank/DDBJ whole genome shotgun (WGS) entry which is preliminary data.</text>
</comment>
<feature type="transmembrane region" description="Helical" evidence="3">
    <location>
        <begin position="134"/>
        <end position="154"/>
    </location>
</feature>
<feature type="transmembrane region" description="Helical" evidence="3">
    <location>
        <begin position="166"/>
        <end position="186"/>
    </location>
</feature>
<dbReference type="EMBL" id="JANKHO010000064">
    <property type="protein sequence ID" value="KAJ3516184.1"/>
    <property type="molecule type" value="Genomic_DNA"/>
</dbReference>
<dbReference type="Pfam" id="PF07690">
    <property type="entry name" value="MFS_1"/>
    <property type="match status" value="1"/>
</dbReference>
<feature type="transmembrane region" description="Helical" evidence="3">
    <location>
        <begin position="349"/>
        <end position="377"/>
    </location>
</feature>
<dbReference type="InterPro" id="IPR036259">
    <property type="entry name" value="MFS_trans_sf"/>
</dbReference>
<comment type="similarity">
    <text evidence="2">Belongs to the major facilitator superfamily. Monocarboxylate porter (TC 2.A.1.13) family.</text>
</comment>